<evidence type="ECO:0000313" key="2">
    <source>
        <dbReference type="EMBL" id="EQK95109.1"/>
    </source>
</evidence>
<name>A0AB33Z8U0_HELPX</name>
<proteinExistence type="predicted"/>
<dbReference type="AlphaFoldDB" id="A0AB33Z8U0"/>
<evidence type="ECO:0000313" key="3">
    <source>
        <dbReference type="Proteomes" id="UP000015893"/>
    </source>
</evidence>
<dbReference type="Proteomes" id="UP000015893">
    <property type="component" value="Unassembled WGS sequence"/>
</dbReference>
<evidence type="ECO:0000256" key="1">
    <source>
        <dbReference type="SAM" id="Phobius"/>
    </source>
</evidence>
<organism evidence="2 3">
    <name type="scientific">Helicobacter pylori UM037</name>
    <dbReference type="NCBI Taxonomy" id="1321939"/>
    <lineage>
        <taxon>Bacteria</taxon>
        <taxon>Pseudomonadati</taxon>
        <taxon>Campylobacterota</taxon>
        <taxon>Epsilonproteobacteria</taxon>
        <taxon>Campylobacterales</taxon>
        <taxon>Helicobacteraceae</taxon>
        <taxon>Helicobacter</taxon>
    </lineage>
</organism>
<dbReference type="EMBL" id="AUSI01000013">
    <property type="protein sequence ID" value="EQK95109.1"/>
    <property type="molecule type" value="Genomic_DNA"/>
</dbReference>
<sequence>MKPFFLEGFNFFEVFVLNSLFLNSLFFWGILMKNLFSFEPPLLNPLFFGGLIFLFANPHCFRFLIFKFYFWGGFDAKSFLAFLVII</sequence>
<evidence type="ECO:0008006" key="4">
    <source>
        <dbReference type="Google" id="ProtNLM"/>
    </source>
</evidence>
<keyword evidence="1" id="KW-0812">Transmembrane</keyword>
<protein>
    <recommendedName>
        <fullName evidence="4">Flagellar biosynthesis protein FlgG</fullName>
    </recommendedName>
</protein>
<keyword evidence="1" id="KW-0472">Membrane</keyword>
<feature type="transmembrane region" description="Helical" evidence="1">
    <location>
        <begin position="42"/>
        <end position="61"/>
    </location>
</feature>
<reference evidence="2 3" key="1">
    <citation type="journal article" date="2013" name="Genome Announc.">
        <title>Multiple genome sequences of Helicobacter pylori strains of diverse disease and antibiotic resistance backgrounds from Malaysia.</title>
        <authorList>
            <person name="Rehvathy V."/>
            <person name="Tan M.H."/>
            <person name="Gunaletchumy S.P."/>
            <person name="Teh X."/>
            <person name="Wang S."/>
            <person name="Baybayan P."/>
            <person name="Singh S."/>
            <person name="Ashby M."/>
            <person name="Kaakoush N.O."/>
            <person name="Mitchell H.M."/>
            <person name="Croft L.J."/>
            <person name="Goh K.L."/>
            <person name="Loke M.F."/>
            <person name="Vadivelu J."/>
        </authorList>
    </citation>
    <scope>NUCLEOTIDE SEQUENCE [LARGE SCALE GENOMIC DNA]</scope>
    <source>
        <strain evidence="2 3">UM037</strain>
    </source>
</reference>
<accession>A0AB33Z8U0</accession>
<comment type="caution">
    <text evidence="2">The sequence shown here is derived from an EMBL/GenBank/DDBJ whole genome shotgun (WGS) entry which is preliminary data.</text>
</comment>
<feature type="transmembrane region" description="Helical" evidence="1">
    <location>
        <begin position="12"/>
        <end position="30"/>
    </location>
</feature>
<keyword evidence="1" id="KW-1133">Transmembrane helix</keyword>
<gene>
    <name evidence="2" type="ORF">N198_04980</name>
</gene>